<evidence type="ECO:0000313" key="1">
    <source>
        <dbReference type="EMBL" id="CAA6823559.1"/>
    </source>
</evidence>
<sequence length="171" mass="19233">MHLIFATLCLSTLLLNGGGGVLDVNWSTIQKTQQKSMAAYPKVLVDGIKKVKFPVYLSSNYAYNKEMSVVADKYFYAISFNLDKAMVLFEGDRTFQESVDANSPEFKKIIEKLKPVEFSQSEGVRIASYQRHGVNYSISVECEQPDKDKRCTEETFVKALYSSIIMTGGQP</sequence>
<accession>A0A6S6UA21</accession>
<name>A0A6S6UA21_9BACT</name>
<dbReference type="AlphaFoldDB" id="A0A6S6UA21"/>
<reference evidence="1" key="1">
    <citation type="submission" date="2020-01" db="EMBL/GenBank/DDBJ databases">
        <authorList>
            <person name="Meier V. D."/>
            <person name="Meier V D."/>
        </authorList>
    </citation>
    <scope>NUCLEOTIDE SEQUENCE</scope>
    <source>
        <strain evidence="1">HLG_WM_MAG_05</strain>
    </source>
</reference>
<proteinExistence type="predicted"/>
<protein>
    <submittedName>
        <fullName evidence="1">Uncharacterized protein</fullName>
    </submittedName>
</protein>
<dbReference type="EMBL" id="CACVAU010000069">
    <property type="protein sequence ID" value="CAA6823559.1"/>
    <property type="molecule type" value="Genomic_DNA"/>
</dbReference>
<organism evidence="1">
    <name type="scientific">uncultured Sulfurovum sp</name>
    <dbReference type="NCBI Taxonomy" id="269237"/>
    <lineage>
        <taxon>Bacteria</taxon>
        <taxon>Pseudomonadati</taxon>
        <taxon>Campylobacterota</taxon>
        <taxon>Epsilonproteobacteria</taxon>
        <taxon>Campylobacterales</taxon>
        <taxon>Sulfurovaceae</taxon>
        <taxon>Sulfurovum</taxon>
        <taxon>environmental samples</taxon>
    </lineage>
</organism>
<gene>
    <name evidence="1" type="ORF">HELGO_WM6127</name>
</gene>